<evidence type="ECO:0000256" key="1">
    <source>
        <dbReference type="SAM" id="MobiDB-lite"/>
    </source>
</evidence>
<feature type="transmembrane region" description="Helical" evidence="2">
    <location>
        <begin position="283"/>
        <end position="307"/>
    </location>
</feature>
<dbReference type="KEGG" id="tim:GMBLW1_49970"/>
<feature type="region of interest" description="Disordered" evidence="1">
    <location>
        <begin position="89"/>
        <end position="124"/>
    </location>
</feature>
<dbReference type="Proteomes" id="UP000464378">
    <property type="component" value="Chromosome"/>
</dbReference>
<feature type="compositionally biased region" description="Basic and acidic residues" evidence="1">
    <location>
        <begin position="110"/>
        <end position="124"/>
    </location>
</feature>
<accession>A0A6C2YRU3</accession>
<dbReference type="InParanoid" id="A0A6C2YRU3"/>
<organism evidence="3">
    <name type="scientific">Tuwongella immobilis</name>
    <dbReference type="NCBI Taxonomy" id="692036"/>
    <lineage>
        <taxon>Bacteria</taxon>
        <taxon>Pseudomonadati</taxon>
        <taxon>Planctomycetota</taxon>
        <taxon>Planctomycetia</taxon>
        <taxon>Gemmatales</taxon>
        <taxon>Gemmataceae</taxon>
        <taxon>Tuwongella</taxon>
    </lineage>
</organism>
<feature type="compositionally biased region" description="Basic and acidic residues" evidence="1">
    <location>
        <begin position="399"/>
        <end position="418"/>
    </location>
</feature>
<feature type="compositionally biased region" description="Pro residues" evidence="1">
    <location>
        <begin position="387"/>
        <end position="397"/>
    </location>
</feature>
<dbReference type="EMBL" id="LR586016">
    <property type="protein sequence ID" value="VIP04196.1"/>
    <property type="molecule type" value="Genomic_DNA"/>
</dbReference>
<protein>
    <submittedName>
        <fullName evidence="3">Uncharacterized protein</fullName>
    </submittedName>
</protein>
<sequence>MSTTNSPVIPTLRQFPLPVRLVLSAYLIAVGVGYLSAMVQLHFKEASPGQPIPGPAEVVAHYSGVTWPIPDQPVEKVKPVSKLQQLIQAPESEPWSGSGSMAKAFTTKSTDWDKSEEETLRPERAGEQKTLIAWLEAGAPKAPFEADAFPLPESVKTITADYLDDATKMVKIQTIMIDRCARCHCADGEQAAYPLETYDQLKKYLVVKESGDPAKAKQISVEQLTQSTHAHLLSFSMLYLLTGVIFAFSSYPIWMRVGLAPIVLVASVLDIGCWWLARLEGVGPYFALGIMATGGVVGLGLMLQIILGLFNMYSIVGRIVLLGLFAIAGAGGGLVMVKVVEPQLAAEKAEFEKAKAEAEAAAKPATEAAMNADEVPEPDPKEANEVPPEPIGDPMPEMPEDKLNPIERALRPKVKPTDAPKPMPKPEPTQATAAELIPSAPRPAPSK</sequence>
<feature type="transmembrane region" description="Helical" evidence="2">
    <location>
        <begin position="21"/>
        <end position="43"/>
    </location>
</feature>
<keyword evidence="2" id="KW-0812">Transmembrane</keyword>
<dbReference type="AlphaFoldDB" id="A0A6C2YRU3"/>
<keyword evidence="4" id="KW-1185">Reference proteome</keyword>
<name>A0A6C2YRU3_9BACT</name>
<feature type="transmembrane region" description="Helical" evidence="2">
    <location>
        <begin position="258"/>
        <end position="277"/>
    </location>
</feature>
<dbReference type="RefSeq" id="WP_162659313.1">
    <property type="nucleotide sequence ID" value="NZ_LR593887.1"/>
</dbReference>
<dbReference type="EMBL" id="LR593887">
    <property type="protein sequence ID" value="VTS05756.1"/>
    <property type="molecule type" value="Genomic_DNA"/>
</dbReference>
<evidence type="ECO:0000313" key="4">
    <source>
        <dbReference type="Proteomes" id="UP000464378"/>
    </source>
</evidence>
<feature type="transmembrane region" description="Helical" evidence="2">
    <location>
        <begin position="319"/>
        <end position="340"/>
    </location>
</feature>
<reference evidence="3" key="1">
    <citation type="submission" date="2019-04" db="EMBL/GenBank/DDBJ databases">
        <authorList>
            <consortium name="Science for Life Laboratories"/>
        </authorList>
    </citation>
    <scope>NUCLEOTIDE SEQUENCE</scope>
    <source>
        <strain evidence="3">MBLW1</strain>
    </source>
</reference>
<keyword evidence="2" id="KW-1133">Transmembrane helix</keyword>
<proteinExistence type="predicted"/>
<feature type="transmembrane region" description="Helical" evidence="2">
    <location>
        <begin position="232"/>
        <end position="251"/>
    </location>
</feature>
<evidence type="ECO:0000256" key="2">
    <source>
        <dbReference type="SAM" id="Phobius"/>
    </source>
</evidence>
<keyword evidence="2" id="KW-0472">Membrane</keyword>
<gene>
    <name evidence="3" type="ORF">GMBLW1_49970</name>
</gene>
<evidence type="ECO:0000313" key="3">
    <source>
        <dbReference type="EMBL" id="VIP04196.1"/>
    </source>
</evidence>
<feature type="region of interest" description="Disordered" evidence="1">
    <location>
        <begin position="357"/>
        <end position="447"/>
    </location>
</feature>